<evidence type="ECO:0000256" key="8">
    <source>
        <dbReference type="ARBA" id="ARBA00023033"/>
    </source>
</evidence>
<keyword evidence="5 9" id="KW-0479">Metal-binding</keyword>
<proteinExistence type="inferred from homology"/>
<dbReference type="GeneID" id="19199806"/>
<dbReference type="PROSITE" id="PS00086">
    <property type="entry name" value="CYTOCHROME_P450"/>
    <property type="match status" value="1"/>
</dbReference>
<evidence type="ECO:0000313" key="11">
    <source>
        <dbReference type="EMBL" id="EIW81195.1"/>
    </source>
</evidence>
<evidence type="ECO:0000256" key="10">
    <source>
        <dbReference type="RuleBase" id="RU000461"/>
    </source>
</evidence>
<evidence type="ECO:0000256" key="5">
    <source>
        <dbReference type="ARBA" id="ARBA00022723"/>
    </source>
</evidence>
<reference evidence="12" key="1">
    <citation type="journal article" date="2012" name="Science">
        <title>The Paleozoic origin of enzymatic lignin decomposition reconstructed from 31 fungal genomes.</title>
        <authorList>
            <person name="Floudas D."/>
            <person name="Binder M."/>
            <person name="Riley R."/>
            <person name="Barry K."/>
            <person name="Blanchette R.A."/>
            <person name="Henrissat B."/>
            <person name="Martinez A.T."/>
            <person name="Otillar R."/>
            <person name="Spatafora J.W."/>
            <person name="Yadav J.S."/>
            <person name="Aerts A."/>
            <person name="Benoit I."/>
            <person name="Boyd A."/>
            <person name="Carlson A."/>
            <person name="Copeland A."/>
            <person name="Coutinho P.M."/>
            <person name="de Vries R.P."/>
            <person name="Ferreira P."/>
            <person name="Findley K."/>
            <person name="Foster B."/>
            <person name="Gaskell J."/>
            <person name="Glotzer D."/>
            <person name="Gorecki P."/>
            <person name="Heitman J."/>
            <person name="Hesse C."/>
            <person name="Hori C."/>
            <person name="Igarashi K."/>
            <person name="Jurgens J.A."/>
            <person name="Kallen N."/>
            <person name="Kersten P."/>
            <person name="Kohler A."/>
            <person name="Kuees U."/>
            <person name="Kumar T.K.A."/>
            <person name="Kuo A."/>
            <person name="LaButti K."/>
            <person name="Larrondo L.F."/>
            <person name="Lindquist E."/>
            <person name="Ling A."/>
            <person name="Lombard V."/>
            <person name="Lucas S."/>
            <person name="Lundell T."/>
            <person name="Martin R."/>
            <person name="McLaughlin D.J."/>
            <person name="Morgenstern I."/>
            <person name="Morin E."/>
            <person name="Murat C."/>
            <person name="Nagy L.G."/>
            <person name="Nolan M."/>
            <person name="Ohm R.A."/>
            <person name="Patyshakuliyeva A."/>
            <person name="Rokas A."/>
            <person name="Ruiz-Duenas F.J."/>
            <person name="Sabat G."/>
            <person name="Salamov A."/>
            <person name="Samejima M."/>
            <person name="Schmutz J."/>
            <person name="Slot J.C."/>
            <person name="St John F."/>
            <person name="Stenlid J."/>
            <person name="Sun H."/>
            <person name="Sun S."/>
            <person name="Syed K."/>
            <person name="Tsang A."/>
            <person name="Wiebenga A."/>
            <person name="Young D."/>
            <person name="Pisabarro A."/>
            <person name="Eastwood D.C."/>
            <person name="Martin F."/>
            <person name="Cullen D."/>
            <person name="Grigoriev I.V."/>
            <person name="Hibbett D.S."/>
        </authorList>
    </citation>
    <scope>NUCLEOTIDE SEQUENCE [LARGE SCALE GENOMIC DNA]</scope>
    <source>
        <strain evidence="12">RWD-64-598 SS2</strain>
    </source>
</reference>
<dbReference type="InterPro" id="IPR050364">
    <property type="entry name" value="Cytochrome_P450_fung"/>
</dbReference>
<dbReference type="AlphaFoldDB" id="A0A5M3MRA8"/>
<dbReference type="RefSeq" id="XP_007768601.1">
    <property type="nucleotide sequence ID" value="XM_007770411.1"/>
</dbReference>
<evidence type="ECO:0000256" key="1">
    <source>
        <dbReference type="ARBA" id="ARBA00001971"/>
    </source>
</evidence>
<dbReference type="SUPFAM" id="SSF48264">
    <property type="entry name" value="Cytochrome P450"/>
    <property type="match status" value="1"/>
</dbReference>
<keyword evidence="6 10" id="KW-0560">Oxidoreductase</keyword>
<evidence type="ECO:0000313" key="12">
    <source>
        <dbReference type="Proteomes" id="UP000053558"/>
    </source>
</evidence>
<keyword evidence="12" id="KW-1185">Reference proteome</keyword>
<accession>A0A5M3MRA8</accession>
<comment type="similarity">
    <text evidence="3 10">Belongs to the cytochrome P450 family.</text>
</comment>
<dbReference type="Gene3D" id="1.10.630.10">
    <property type="entry name" value="Cytochrome P450"/>
    <property type="match status" value="1"/>
</dbReference>
<gene>
    <name evidence="11" type="ORF">CONPUDRAFT_124183</name>
</gene>
<evidence type="ECO:0000256" key="3">
    <source>
        <dbReference type="ARBA" id="ARBA00010617"/>
    </source>
</evidence>
<evidence type="ECO:0000256" key="7">
    <source>
        <dbReference type="ARBA" id="ARBA00023004"/>
    </source>
</evidence>
<dbReference type="PANTHER" id="PTHR46300">
    <property type="entry name" value="P450, PUTATIVE (EUROFUNG)-RELATED-RELATED"/>
    <property type="match status" value="1"/>
</dbReference>
<comment type="cofactor">
    <cofactor evidence="1 9">
        <name>heme</name>
        <dbReference type="ChEBI" id="CHEBI:30413"/>
    </cofactor>
</comment>
<dbReference type="InterPro" id="IPR036396">
    <property type="entry name" value="Cyt_P450_sf"/>
</dbReference>
<comment type="pathway">
    <text evidence="2">Secondary metabolite biosynthesis.</text>
</comment>
<evidence type="ECO:0000256" key="6">
    <source>
        <dbReference type="ARBA" id="ARBA00023002"/>
    </source>
</evidence>
<dbReference type="EMBL" id="JH711578">
    <property type="protein sequence ID" value="EIW81195.1"/>
    <property type="molecule type" value="Genomic_DNA"/>
</dbReference>
<dbReference type="OMA" id="MEMILMV"/>
<evidence type="ECO:0000256" key="9">
    <source>
        <dbReference type="PIRSR" id="PIRSR602401-1"/>
    </source>
</evidence>
<dbReference type="OrthoDB" id="2789670at2759"/>
<feature type="binding site" description="axial binding residue" evidence="9">
    <location>
        <position position="455"/>
    </location>
    <ligand>
        <name>heme</name>
        <dbReference type="ChEBI" id="CHEBI:30413"/>
    </ligand>
    <ligandPart>
        <name>Fe</name>
        <dbReference type="ChEBI" id="CHEBI:18248"/>
    </ligandPart>
</feature>
<dbReference type="Proteomes" id="UP000053558">
    <property type="component" value="Unassembled WGS sequence"/>
</dbReference>
<dbReference type="Pfam" id="PF00067">
    <property type="entry name" value="p450"/>
    <property type="match status" value="1"/>
</dbReference>
<dbReference type="PANTHER" id="PTHR46300:SF7">
    <property type="entry name" value="P450, PUTATIVE (EUROFUNG)-RELATED"/>
    <property type="match status" value="1"/>
</dbReference>
<keyword evidence="7 9" id="KW-0408">Iron</keyword>
<dbReference type="PRINTS" id="PR00463">
    <property type="entry name" value="EP450I"/>
</dbReference>
<evidence type="ECO:0000256" key="4">
    <source>
        <dbReference type="ARBA" id="ARBA00022617"/>
    </source>
</evidence>
<dbReference type="InterPro" id="IPR001128">
    <property type="entry name" value="Cyt_P450"/>
</dbReference>
<name>A0A5M3MRA8_CONPW</name>
<dbReference type="GO" id="GO:0004497">
    <property type="term" value="F:monooxygenase activity"/>
    <property type="evidence" value="ECO:0007669"/>
    <property type="project" value="UniProtKB-KW"/>
</dbReference>
<keyword evidence="8 10" id="KW-0503">Monooxygenase</keyword>
<sequence>MLNDGLRWIDCACALVGACLAYNWLSEKRKRRARGGLPLPPGPRGLPFVGNIFDIDPGRPWETYTEWTKQYGEIAYMKLFSQDVIVLNSERVVRSLIDQRSAIYSDRPEVPTNKLFGADFNTAFLPYDDEWKLHRKLFHNTLHAETCISYQPLILQRVHILLGDLLKNPGSASFEPHLRMFTASIILAVTYGYQAVAWSDDLVQCAAKLVKLLIDALPPHRAAVLGAFPILTRLPTWFPGAGFLRDAVKGRELARHALEDPFEYVKQQMAAGTASRSMVSDLLTEVDEKQLTPEMERAMKAMASTVFLAGFDTSSSFMFTFILAMRMHPDVQRRAQAEMDAVLGGGRLPTFEDRPSLPYIEAIIREVLRWQIILPLSLPHATSSDDVFEGYFIPKGAMVLPNVWAMVRCVPLPPNQPPADVFEPARHLDPSTGQLLPEQNAITGHPQFGFGRRVCPGRFLSEATMWAAIASILAVFDVCPALDGEGREVPVSGEYSTGISIRPLPFECEIRPRSKKAEQIILEALDV</sequence>
<dbReference type="KEGG" id="cput:CONPUDRAFT_124183"/>
<keyword evidence="4 9" id="KW-0349">Heme</keyword>
<protein>
    <submittedName>
        <fullName evidence="11">CyP450 monooxygenase</fullName>
    </submittedName>
</protein>
<dbReference type="CDD" id="cd11065">
    <property type="entry name" value="CYP64-like"/>
    <property type="match status" value="1"/>
</dbReference>
<organism evidence="11 12">
    <name type="scientific">Coniophora puteana (strain RWD-64-598)</name>
    <name type="common">Brown rot fungus</name>
    <dbReference type="NCBI Taxonomy" id="741705"/>
    <lineage>
        <taxon>Eukaryota</taxon>
        <taxon>Fungi</taxon>
        <taxon>Dikarya</taxon>
        <taxon>Basidiomycota</taxon>
        <taxon>Agaricomycotina</taxon>
        <taxon>Agaricomycetes</taxon>
        <taxon>Agaricomycetidae</taxon>
        <taxon>Boletales</taxon>
        <taxon>Coniophorineae</taxon>
        <taxon>Coniophoraceae</taxon>
        <taxon>Coniophora</taxon>
    </lineage>
</organism>
<dbReference type="GO" id="GO:0005506">
    <property type="term" value="F:iron ion binding"/>
    <property type="evidence" value="ECO:0007669"/>
    <property type="project" value="InterPro"/>
</dbReference>
<evidence type="ECO:0000256" key="2">
    <source>
        <dbReference type="ARBA" id="ARBA00005179"/>
    </source>
</evidence>
<comment type="caution">
    <text evidence="11">The sequence shown here is derived from an EMBL/GenBank/DDBJ whole genome shotgun (WGS) entry which is preliminary data.</text>
</comment>
<dbReference type="InterPro" id="IPR017972">
    <property type="entry name" value="Cyt_P450_CS"/>
</dbReference>
<dbReference type="GO" id="GO:0016705">
    <property type="term" value="F:oxidoreductase activity, acting on paired donors, with incorporation or reduction of molecular oxygen"/>
    <property type="evidence" value="ECO:0007669"/>
    <property type="project" value="InterPro"/>
</dbReference>
<dbReference type="GO" id="GO:0020037">
    <property type="term" value="F:heme binding"/>
    <property type="evidence" value="ECO:0007669"/>
    <property type="project" value="InterPro"/>
</dbReference>
<dbReference type="InterPro" id="IPR002401">
    <property type="entry name" value="Cyt_P450_E_grp-I"/>
</dbReference>